<evidence type="ECO:0000313" key="8">
    <source>
        <dbReference type="EMBL" id="MCS0599011.1"/>
    </source>
</evidence>
<dbReference type="EMBL" id="JANUHA010000021">
    <property type="protein sequence ID" value="MCS0599011.1"/>
    <property type="molecule type" value="Genomic_DNA"/>
</dbReference>
<gene>
    <name evidence="8" type="ORF">NX780_21940</name>
</gene>
<sequence length="306" mass="33964">MGDQHRHNVHNGSGNLKVAFLLNFTFTLIEFAGGLWTNSVAILSDAVHDLGDSISLGLAWYFDRLSKHGSTPKDTYGYARYSLLGGLITAIVLIAGIGFILWNAAQRLLDPEEVNATGMIVLAVVGVIFNGAAVLRVRKGESLTEKVVSWHLLEDTLGWIAVLIGAAVMAVWDLPWIDPALSICISLFVLWNVFRNLRKFFEVFLQRTPSTFDLPAFETAVRAIPEVIDVHDTHSWSIDGEKHVLTTHVIVSQKAFPDKVMSIKSHVTTLIGDKAFEHIAIDIGTPMDHIEEKTRTGSEIRQRRQD</sequence>
<accession>A0ABT2AS90</accession>
<dbReference type="Gene3D" id="1.20.1510.10">
    <property type="entry name" value="Cation efflux protein transmembrane domain"/>
    <property type="match status" value="1"/>
</dbReference>
<keyword evidence="3" id="KW-0813">Transport</keyword>
<feature type="domain" description="Cation efflux protein transmembrane" evidence="7">
    <location>
        <begin position="16"/>
        <end position="201"/>
    </location>
</feature>
<protein>
    <submittedName>
        <fullName evidence="8">Cation diffusion facilitator family transporter</fullName>
    </submittedName>
</protein>
<reference evidence="8 9" key="1">
    <citation type="submission" date="2022-08" db="EMBL/GenBank/DDBJ databases">
        <title>Reclassification of Massilia species as members of the genera Telluria, Duganella, Pseudoduganella, Mokoshia gen. nov. and Zemynaea gen. nov. using orthogonal and non-orthogonal genome-based approaches.</title>
        <authorList>
            <person name="Bowman J.P."/>
        </authorList>
    </citation>
    <scope>NUCLEOTIDE SEQUENCE [LARGE SCALE GENOMIC DNA]</scope>
    <source>
        <strain evidence="8 9">JCM 31661</strain>
    </source>
</reference>
<evidence type="ECO:0000259" key="7">
    <source>
        <dbReference type="Pfam" id="PF01545"/>
    </source>
</evidence>
<dbReference type="PANTHER" id="PTHR11562:SF17">
    <property type="entry name" value="RE54080P-RELATED"/>
    <property type="match status" value="1"/>
</dbReference>
<dbReference type="NCBIfam" id="TIGR01297">
    <property type="entry name" value="CDF"/>
    <property type="match status" value="1"/>
</dbReference>
<dbReference type="RefSeq" id="WP_258830013.1">
    <property type="nucleotide sequence ID" value="NZ_JANUHA010000021.1"/>
</dbReference>
<evidence type="ECO:0000256" key="6">
    <source>
        <dbReference type="SAM" id="Phobius"/>
    </source>
</evidence>
<comment type="subcellular location">
    <subcellularLocation>
        <location evidence="1">Membrane</location>
        <topology evidence="1">Multi-pass membrane protein</topology>
    </subcellularLocation>
</comment>
<evidence type="ECO:0000256" key="3">
    <source>
        <dbReference type="ARBA" id="ARBA00022906"/>
    </source>
</evidence>
<dbReference type="PANTHER" id="PTHR11562">
    <property type="entry name" value="CATION EFFLUX PROTEIN/ ZINC TRANSPORTER"/>
    <property type="match status" value="1"/>
</dbReference>
<dbReference type="InterPro" id="IPR050681">
    <property type="entry name" value="CDF/SLC30A"/>
</dbReference>
<keyword evidence="3" id="KW-0862">Zinc</keyword>
<dbReference type="InterPro" id="IPR002524">
    <property type="entry name" value="Cation_efflux"/>
</dbReference>
<keyword evidence="2 6" id="KW-0812">Transmembrane</keyword>
<evidence type="ECO:0000256" key="4">
    <source>
        <dbReference type="ARBA" id="ARBA00022989"/>
    </source>
</evidence>
<feature type="transmembrane region" description="Helical" evidence="6">
    <location>
        <begin position="81"/>
        <end position="102"/>
    </location>
</feature>
<name>A0ABT2AS90_9BURK</name>
<feature type="transmembrane region" description="Helical" evidence="6">
    <location>
        <begin position="156"/>
        <end position="174"/>
    </location>
</feature>
<evidence type="ECO:0000256" key="5">
    <source>
        <dbReference type="ARBA" id="ARBA00023136"/>
    </source>
</evidence>
<feature type="transmembrane region" description="Helical" evidence="6">
    <location>
        <begin position="114"/>
        <end position="135"/>
    </location>
</feature>
<proteinExistence type="predicted"/>
<keyword evidence="4 6" id="KW-1133">Transmembrane helix</keyword>
<dbReference type="Pfam" id="PF01545">
    <property type="entry name" value="Cation_efflux"/>
    <property type="match status" value="1"/>
</dbReference>
<keyword evidence="9" id="KW-1185">Reference proteome</keyword>
<organism evidence="8 9">
    <name type="scientific">Massilia agri</name>
    <dbReference type="NCBI Taxonomy" id="1886785"/>
    <lineage>
        <taxon>Bacteria</taxon>
        <taxon>Pseudomonadati</taxon>
        <taxon>Pseudomonadota</taxon>
        <taxon>Betaproteobacteria</taxon>
        <taxon>Burkholderiales</taxon>
        <taxon>Oxalobacteraceae</taxon>
        <taxon>Telluria group</taxon>
        <taxon>Massilia</taxon>
    </lineage>
</organism>
<keyword evidence="3" id="KW-0406">Ion transport</keyword>
<dbReference type="InterPro" id="IPR027469">
    <property type="entry name" value="Cation_efflux_TMD_sf"/>
</dbReference>
<feature type="transmembrane region" description="Helical" evidence="6">
    <location>
        <begin position="180"/>
        <end position="197"/>
    </location>
</feature>
<evidence type="ECO:0000256" key="1">
    <source>
        <dbReference type="ARBA" id="ARBA00004141"/>
    </source>
</evidence>
<evidence type="ECO:0000313" key="9">
    <source>
        <dbReference type="Proteomes" id="UP001206572"/>
    </source>
</evidence>
<dbReference type="SUPFAM" id="SSF161111">
    <property type="entry name" value="Cation efflux protein transmembrane domain-like"/>
    <property type="match status" value="1"/>
</dbReference>
<keyword evidence="5 6" id="KW-0472">Membrane</keyword>
<dbReference type="InterPro" id="IPR058533">
    <property type="entry name" value="Cation_efflux_TM"/>
</dbReference>
<keyword evidence="3" id="KW-0864">Zinc transport</keyword>
<comment type="caution">
    <text evidence="8">The sequence shown here is derived from an EMBL/GenBank/DDBJ whole genome shotgun (WGS) entry which is preliminary data.</text>
</comment>
<dbReference type="Proteomes" id="UP001206572">
    <property type="component" value="Unassembled WGS sequence"/>
</dbReference>
<evidence type="ECO:0000256" key="2">
    <source>
        <dbReference type="ARBA" id="ARBA00022692"/>
    </source>
</evidence>